<proteinExistence type="predicted"/>
<keyword evidence="2" id="KW-1185">Reference proteome</keyword>
<reference evidence="1" key="1">
    <citation type="submission" date="2016-08" db="EMBL/GenBank/DDBJ databases">
        <authorList>
            <person name="Ngugi D.K."/>
            <person name="Miyake S."/>
            <person name="Stingl U."/>
        </authorList>
    </citation>
    <scope>NUCLEOTIDE SEQUENCE</scope>
    <source>
        <strain evidence="1">SCG-B11WGA-EpuloA1</strain>
    </source>
</reference>
<dbReference type="EMBL" id="LJDB01000080">
    <property type="protein sequence ID" value="ONI38733.1"/>
    <property type="molecule type" value="Genomic_DNA"/>
</dbReference>
<protein>
    <submittedName>
        <fullName evidence="1">Uncharacterized protein</fullName>
    </submittedName>
</protein>
<sequence>MKKKLLFLLVGAMALTGCGGASGGDSEGDTFKLKLGHIQPAEHPVGKSAEEFARLVKEKTNGNVEVAIFPASQLGTEKEIFDSVDIGSIDLAMLGYGEPAKKFTNIGIFDAPYLAKDREHMTRLLSSNELDVIFEDMTQYMNVKGLGGFYYGARYLTTNEAEVRTPEDIKGLNIRVPDQKMYIDTLASMGASATPMSFSEVYLSLQQGVIDGQENPLATISANKFNEVQKYLIKTDHIIGTQALYVSTKTLDKLPAEYIEAIESAADETMTFANELAFTYEDEQMKVLLDAGMILIDDVDKEAFQASVADVYADFDEEFINKFRSIE</sequence>
<gene>
    <name evidence="1" type="ORF">AN396_10145</name>
</gene>
<evidence type="ECO:0000313" key="2">
    <source>
        <dbReference type="Proteomes" id="UP000188605"/>
    </source>
</evidence>
<name>A0ACC8X9M5_9FIRM</name>
<accession>A0ACC8X9M5</accession>
<dbReference type="Proteomes" id="UP000188605">
    <property type="component" value="Unassembled WGS sequence"/>
</dbReference>
<comment type="caution">
    <text evidence="1">The sequence shown here is derived from an EMBL/GenBank/DDBJ whole genome shotgun (WGS) entry which is preliminary data.</text>
</comment>
<evidence type="ECO:0000313" key="1">
    <source>
        <dbReference type="EMBL" id="ONI38733.1"/>
    </source>
</evidence>
<organism evidence="1 2">
    <name type="scientific">Candidatus Epulonipiscium fishelsonii</name>
    <dbReference type="NCBI Taxonomy" id="77094"/>
    <lineage>
        <taxon>Bacteria</taxon>
        <taxon>Bacillati</taxon>
        <taxon>Bacillota</taxon>
        <taxon>Clostridia</taxon>
        <taxon>Lachnospirales</taxon>
        <taxon>Lachnospiraceae</taxon>
        <taxon>Candidatus Epulonipiscium</taxon>
    </lineage>
</organism>